<reference evidence="2 3" key="1">
    <citation type="submission" date="2016-07" db="EMBL/GenBank/DDBJ databases">
        <title>Genomic analysis of zinc-resistant bacterium Mucilaginibacter pedocola TBZ30.</title>
        <authorList>
            <person name="Huang J."/>
            <person name="Tang J."/>
        </authorList>
    </citation>
    <scope>NUCLEOTIDE SEQUENCE [LARGE SCALE GENOMIC DNA]</scope>
    <source>
        <strain evidence="2 3">TBZ30</strain>
    </source>
</reference>
<evidence type="ECO:0000313" key="2">
    <source>
        <dbReference type="EMBL" id="OOQ58083.1"/>
    </source>
</evidence>
<evidence type="ECO:0000259" key="1">
    <source>
        <dbReference type="Pfam" id="PF13524"/>
    </source>
</evidence>
<dbReference type="RefSeq" id="WP_078349813.1">
    <property type="nucleotide sequence ID" value="NZ_MBTF01000034.1"/>
</dbReference>
<dbReference type="Gene3D" id="3.40.50.2000">
    <property type="entry name" value="Glycogen Phosphorylase B"/>
    <property type="match status" value="1"/>
</dbReference>
<name>A0A1S9PAS4_9SPHI</name>
<dbReference type="OrthoDB" id="1406894at2"/>
<dbReference type="AlphaFoldDB" id="A0A1S9PAS4"/>
<sequence>MDTAKSIICIITQSHLCRNPRVLKEAVTLAQNGYAVHVLTSIYSATLLHEDQKAISDTGVQLHIIADNSARNFRSFINRATNKVAKLLVKYELLQTPYALGYRYGQYLKKSKELVAALYICHQEMPTCVGMALLKQGYKVAFDLEDWYSEDLLPEAQQGRPIELLEQAEAMALSKGAYTITTSHALADILYNRYGGNIASVIYNVFPSPKLKAAEPNTAPPLRLLWFSQTIGPGRGLEEFISLLTDIKTGVEIHLLGAIDAAYKTQLLVLVAPQHSVHFHPLVPEGSLMDRIAEFDIGLALENTHPLSRNYTITNKFFQYIQTGLPVIATETAGQAEAFEVFNPGIMLRKNDKVQSIKLLESWLSDPSALVQSAERAHEAAKYYNWETESVKLLKLVSDAIGK</sequence>
<keyword evidence="3" id="KW-1185">Reference proteome</keyword>
<comment type="caution">
    <text evidence="2">The sequence shown here is derived from an EMBL/GenBank/DDBJ whole genome shotgun (WGS) entry which is preliminary data.</text>
</comment>
<accession>A0A1S9PAS4</accession>
<dbReference type="STRING" id="1792845.BC343_10520"/>
<evidence type="ECO:0000313" key="3">
    <source>
        <dbReference type="Proteomes" id="UP000189739"/>
    </source>
</evidence>
<feature type="domain" description="Spore protein YkvP/CgeB glycosyl transferase-like" evidence="1">
    <location>
        <begin position="248"/>
        <end position="387"/>
    </location>
</feature>
<protein>
    <recommendedName>
        <fullName evidence="1">Spore protein YkvP/CgeB glycosyl transferase-like domain-containing protein</fullName>
    </recommendedName>
</protein>
<proteinExistence type="predicted"/>
<dbReference type="InterPro" id="IPR055259">
    <property type="entry name" value="YkvP/CgeB_Glyco_trans-like"/>
</dbReference>
<gene>
    <name evidence="2" type="ORF">BC343_10520</name>
</gene>
<dbReference type="EMBL" id="MBTF01000034">
    <property type="protein sequence ID" value="OOQ58083.1"/>
    <property type="molecule type" value="Genomic_DNA"/>
</dbReference>
<dbReference type="SUPFAM" id="SSF53756">
    <property type="entry name" value="UDP-Glycosyltransferase/glycogen phosphorylase"/>
    <property type="match status" value="1"/>
</dbReference>
<organism evidence="2 3">
    <name type="scientific">Mucilaginibacter pedocola</name>
    <dbReference type="NCBI Taxonomy" id="1792845"/>
    <lineage>
        <taxon>Bacteria</taxon>
        <taxon>Pseudomonadati</taxon>
        <taxon>Bacteroidota</taxon>
        <taxon>Sphingobacteriia</taxon>
        <taxon>Sphingobacteriales</taxon>
        <taxon>Sphingobacteriaceae</taxon>
        <taxon>Mucilaginibacter</taxon>
    </lineage>
</organism>
<dbReference type="Proteomes" id="UP000189739">
    <property type="component" value="Unassembled WGS sequence"/>
</dbReference>
<dbReference type="Pfam" id="PF13524">
    <property type="entry name" value="Glyco_trans_1_2"/>
    <property type="match status" value="1"/>
</dbReference>